<dbReference type="InterPro" id="IPR024079">
    <property type="entry name" value="MetalloPept_cat_dom_sf"/>
</dbReference>
<dbReference type="InterPro" id="IPR034032">
    <property type="entry name" value="Zn_MMP-like_bac"/>
</dbReference>
<dbReference type="PROSITE" id="PS51257">
    <property type="entry name" value="PROKAR_LIPOPROTEIN"/>
    <property type="match status" value="1"/>
</dbReference>
<evidence type="ECO:0000313" key="4">
    <source>
        <dbReference type="Proteomes" id="UP000830116"/>
    </source>
</evidence>
<evidence type="ECO:0000256" key="1">
    <source>
        <dbReference type="SAM" id="SignalP"/>
    </source>
</evidence>
<protein>
    <submittedName>
        <fullName evidence="3">Zinc-dependent metalloprotease</fullName>
    </submittedName>
</protein>
<dbReference type="SUPFAM" id="SSF55486">
    <property type="entry name" value="Metalloproteases ('zincins'), catalytic domain"/>
    <property type="match status" value="1"/>
</dbReference>
<name>A0ABY4CE13_9BACT</name>
<feature type="domain" description="EcxA zinc-binding" evidence="2">
    <location>
        <begin position="407"/>
        <end position="506"/>
    </location>
</feature>
<keyword evidence="4" id="KW-1185">Reference proteome</keyword>
<feature type="signal peptide" evidence="1">
    <location>
        <begin position="1"/>
        <end position="20"/>
    </location>
</feature>
<dbReference type="GO" id="GO:0008237">
    <property type="term" value="F:metallopeptidase activity"/>
    <property type="evidence" value="ECO:0007669"/>
    <property type="project" value="UniProtKB-KW"/>
</dbReference>
<dbReference type="PANTHER" id="PTHR38478">
    <property type="entry name" value="PEPTIDASE M1A AND M12B"/>
    <property type="match status" value="1"/>
</dbReference>
<evidence type="ECO:0000313" key="3">
    <source>
        <dbReference type="EMBL" id="UOF02132.1"/>
    </source>
</evidence>
<dbReference type="RefSeq" id="WP_243538900.1">
    <property type="nucleotide sequence ID" value="NZ_CP093442.1"/>
</dbReference>
<feature type="chain" id="PRO_5046132235" evidence="1">
    <location>
        <begin position="21"/>
        <end position="888"/>
    </location>
</feature>
<keyword evidence="1" id="KW-0732">Signal</keyword>
<gene>
    <name evidence="3" type="ORF">MNR06_04080</name>
</gene>
<sequence length="888" mass="97343">MRLKNTPFVIASLLAILSLAACTKETIIKEKVINVEAKQAPLNMLETFAPSASNCESCITIQKDSLGKIFLLIASGKTSGATPQWYDLKPLVVSFEKSGNRIAILGQNFTSIYSEIQTVNLIQTFEVVSEDAKTITFNWGQGLKTFILQSSYDVDAVRGKNNNLVESSFTSLPVIDSFVRNIKYDEKNIELEQIAKINSGVIKASSEKSMDIENREETLAMNIQIRAYNLSSSFHKKEYDKSRRAGFFVTKISKEGFSTEPVNLITKWDTSLEKGPITVRISSSVPALYLDAVKEAALYWNHVFGKEIIAVKTGVNPAEGPQDRSIMIRWIPWLDAGAAYAIGQSDPLTGELLRAQVFMPSVFTKVGSTDLVGLNGDSPVVGGAIACDLKPTLAALQTISNEASDSQRLRLARDSVRATVAHEIGHALGMRHNFAGSYSAKVSVQEIEAAAKNYLKDPNHQGLETSTSIMDYTSGIDNILMAARLKVAPLAYDKMAMDWAYSADDKALDQKISKYCTDDDISVAGVNGMQIYGCDRFDAGNNPMLQEVLSQQKERKNFVKVLFASIIGRIYPADAPTVVNEIDTVLADTLKFGKINVEPLKFVGKFLFEIRKNNELTGTFASLDSIKSGQVLVSKMGTDAGLQYERMRSLKMAGGYAALLNALLRNPDGSIATNWLVEQINELKNAPYFTSGKTLGGRDYVLTNDQQGKILGFFNSIIPLNAKALHSAMRVLLPKEEHLTSPDGKNDVVTAVLGKGLLKESEAADLVQLYLDLLQAHVGTAQVKVGEKQTEVTVPKPFLNSLERATWASLLSSKGLSFDMHLKKALVRQHQFDKITAFVKLADPLADLNSADPEAVAKALSDKGWLDSGAYTWLKNEIDVLKAIDRVL</sequence>
<organism evidence="3 4">
    <name type="scientific">Bdellovibrio reynosensis</name>
    <dbReference type="NCBI Taxonomy" id="2835041"/>
    <lineage>
        <taxon>Bacteria</taxon>
        <taxon>Pseudomonadati</taxon>
        <taxon>Bdellovibrionota</taxon>
        <taxon>Bdellovibrionia</taxon>
        <taxon>Bdellovibrionales</taxon>
        <taxon>Pseudobdellovibrionaceae</taxon>
        <taxon>Bdellovibrio</taxon>
    </lineage>
</organism>
<dbReference type="Proteomes" id="UP000830116">
    <property type="component" value="Chromosome"/>
</dbReference>
<accession>A0ABY4CE13</accession>
<evidence type="ECO:0000259" key="2">
    <source>
        <dbReference type="Pfam" id="PF16313"/>
    </source>
</evidence>
<dbReference type="EMBL" id="CP093442">
    <property type="protein sequence ID" value="UOF02132.1"/>
    <property type="molecule type" value="Genomic_DNA"/>
</dbReference>
<keyword evidence="3" id="KW-0482">Metalloprotease</keyword>
<proteinExistence type="predicted"/>
<dbReference type="CDD" id="cd04276">
    <property type="entry name" value="ZnMc_MMP_like_2"/>
    <property type="match status" value="1"/>
</dbReference>
<dbReference type="PANTHER" id="PTHR38478:SF1">
    <property type="entry name" value="ZINC DEPENDENT METALLOPROTEASE DOMAIN LIPOPROTEIN"/>
    <property type="match status" value="1"/>
</dbReference>
<dbReference type="Gene3D" id="3.40.390.10">
    <property type="entry name" value="Collagenase (Catalytic Domain)"/>
    <property type="match status" value="1"/>
</dbReference>
<dbReference type="Pfam" id="PF16313">
    <property type="entry name" value="DUF4953"/>
    <property type="match status" value="1"/>
</dbReference>
<dbReference type="InterPro" id="IPR032534">
    <property type="entry name" value="EcxA_zinc-bd"/>
</dbReference>
<keyword evidence="3" id="KW-0378">Hydrolase</keyword>
<keyword evidence="3" id="KW-0645">Protease</keyword>
<reference evidence="3" key="1">
    <citation type="submission" date="2022-03" db="EMBL/GenBank/DDBJ databases">
        <title>Genome Identification and Characterization of new species Bdellovibrio reynosense LBG001 sp. nov. from a Mexico soil sample.</title>
        <authorList>
            <person name="Camilli A."/>
            <person name="Ajao Y."/>
            <person name="Guo X."/>
        </authorList>
    </citation>
    <scope>NUCLEOTIDE SEQUENCE</scope>
    <source>
        <strain evidence="3">LBG001</strain>
    </source>
</reference>